<feature type="binding site" evidence="11">
    <location>
        <position position="447"/>
    </location>
    <ligand>
        <name>substrate</name>
    </ligand>
</feature>
<dbReference type="CDD" id="cd06572">
    <property type="entry name" value="Histidinol_dh"/>
    <property type="match status" value="1"/>
</dbReference>
<dbReference type="EMBL" id="BAHD01000034">
    <property type="protein sequence ID" value="GAB96281.1"/>
    <property type="molecule type" value="Genomic_DNA"/>
</dbReference>
<feature type="active site" description="Proton acceptor" evidence="11">
    <location>
        <position position="359"/>
    </location>
</feature>
<dbReference type="STRING" id="1184609.KILIM_034_00300"/>
<gene>
    <name evidence="11 13" type="primary">hisD</name>
    <name evidence="13" type="ORF">KILIM_034_00300</name>
</gene>
<keyword evidence="14" id="KW-1185">Reference proteome</keyword>
<dbReference type="FunFam" id="3.40.50.1980:FF:000001">
    <property type="entry name" value="Histidinol dehydrogenase"/>
    <property type="match status" value="1"/>
</dbReference>
<dbReference type="GO" id="GO:0051287">
    <property type="term" value="F:NAD binding"/>
    <property type="evidence" value="ECO:0007669"/>
    <property type="project" value="InterPro"/>
</dbReference>
<feature type="active site" description="Proton acceptor" evidence="11">
    <location>
        <position position="360"/>
    </location>
</feature>
<proteinExistence type="inferred from homology"/>
<dbReference type="GO" id="GO:0000105">
    <property type="term" value="P:L-histidine biosynthetic process"/>
    <property type="evidence" value="ECO:0007669"/>
    <property type="project" value="UniProtKB-UniRule"/>
</dbReference>
<keyword evidence="7 11" id="KW-0560">Oxidoreductase</keyword>
<sequence>MSGPRSGRPFGVSDPMPRLNAVISRLDLRGHRLSRADLRDSLPRAEFDMDDALGVVAPICAQVRERGAAAIAELSEQFDGVRPAHLRVPAAVLAAATDQLDPIVRAALVEAIDRTRTVHTAQLPAEHTTTLGPGARVTQRWLPTARVGLYVPGGLAVYPSSVVMNVVPAQVAGVGSIAVTSPPQRDNTGVFAGYPHPTILAACALLGVQEVYAVGGAQAIAMLAYGVRDADVDCPPVNIITGPGNIFVASAKRHLRGVVGIDAEAGPTEIAILADETADPDHVAADLVSQAEHDPLAAAVLVTDSEPLARAVEAALARWVGATKHAERVTTALAGRQSAVVLVDDLDAGLAVVDAYAAEHLEIHTRDAAQVARRVTNAGAIFVGTYSPVSLGDYSAGSNHVLPTAGTAAHSGGLSVHAFLRGVQLIEYDEQALGQVADGVVALARDEDLPAHGDAILARVGGAAAMAGVGGGAGASRAAGSVGAGSVGAGSVGAGSDVTS</sequence>
<dbReference type="HAMAP" id="MF_01024">
    <property type="entry name" value="HisD"/>
    <property type="match status" value="1"/>
</dbReference>
<comment type="catalytic activity">
    <reaction evidence="10 11">
        <text>L-histidinol + 2 NAD(+) + H2O = L-histidine + 2 NADH + 3 H(+)</text>
        <dbReference type="Rhea" id="RHEA:20641"/>
        <dbReference type="ChEBI" id="CHEBI:15377"/>
        <dbReference type="ChEBI" id="CHEBI:15378"/>
        <dbReference type="ChEBI" id="CHEBI:57540"/>
        <dbReference type="ChEBI" id="CHEBI:57595"/>
        <dbReference type="ChEBI" id="CHEBI:57699"/>
        <dbReference type="ChEBI" id="CHEBI:57945"/>
        <dbReference type="EC" id="1.1.1.23"/>
    </reaction>
</comment>
<keyword evidence="11" id="KW-0028">Amino-acid biosynthesis</keyword>
<feature type="binding site" evidence="11">
    <location>
        <position position="245"/>
    </location>
    <ligand>
        <name>NAD(+)</name>
        <dbReference type="ChEBI" id="CHEBI:57540"/>
    </ligand>
</feature>
<dbReference type="Gene3D" id="1.20.5.1300">
    <property type="match status" value="1"/>
</dbReference>
<dbReference type="InterPro" id="IPR016161">
    <property type="entry name" value="Ald_DH/histidinol_DH"/>
</dbReference>
<reference evidence="13 14" key="1">
    <citation type="submission" date="2012-08" db="EMBL/GenBank/DDBJ databases">
        <title>Whole genome shotgun sequence of Kineosphaera limosa NBRC 100340.</title>
        <authorList>
            <person name="Yoshida I."/>
            <person name="Isaki S."/>
            <person name="Hosoyama A."/>
            <person name="Tsuchikane K."/>
            <person name="Katsumata H."/>
            <person name="Ando Y."/>
            <person name="Ohji S."/>
            <person name="Hamada M."/>
            <person name="Tamura T."/>
            <person name="Yamazoe A."/>
            <person name="Yamazaki S."/>
            <person name="Fujita N."/>
        </authorList>
    </citation>
    <scope>NUCLEOTIDE SEQUENCE [LARGE SCALE GENOMIC DNA]</scope>
    <source>
        <strain evidence="13 14">NBRC 100340</strain>
    </source>
</reference>
<dbReference type="GO" id="GO:0004399">
    <property type="term" value="F:histidinol dehydrogenase activity"/>
    <property type="evidence" value="ECO:0007669"/>
    <property type="project" value="UniProtKB-UniRule"/>
</dbReference>
<feature type="binding site" evidence="11">
    <location>
        <position position="360"/>
    </location>
    <ligand>
        <name>substrate</name>
    </ligand>
</feature>
<keyword evidence="5 11" id="KW-0479">Metal-binding</keyword>
<evidence type="ECO:0000256" key="6">
    <source>
        <dbReference type="ARBA" id="ARBA00022833"/>
    </source>
</evidence>
<dbReference type="GO" id="GO:0008270">
    <property type="term" value="F:zinc ion binding"/>
    <property type="evidence" value="ECO:0007669"/>
    <property type="project" value="UniProtKB-UniRule"/>
</dbReference>
<dbReference type="SUPFAM" id="SSF53720">
    <property type="entry name" value="ALDH-like"/>
    <property type="match status" value="1"/>
</dbReference>
<dbReference type="AlphaFoldDB" id="K6WR49"/>
<dbReference type="Gene3D" id="3.40.50.1980">
    <property type="entry name" value="Nitrogenase molybdenum iron protein domain"/>
    <property type="match status" value="2"/>
</dbReference>
<dbReference type="GO" id="GO:0005829">
    <property type="term" value="C:cytosol"/>
    <property type="evidence" value="ECO:0007669"/>
    <property type="project" value="TreeGrafter"/>
</dbReference>
<comment type="caution">
    <text evidence="13">The sequence shown here is derived from an EMBL/GenBank/DDBJ whole genome shotgun (WGS) entry which is preliminary data.</text>
</comment>
<evidence type="ECO:0000256" key="10">
    <source>
        <dbReference type="ARBA" id="ARBA00049489"/>
    </source>
</evidence>
<comment type="pathway">
    <text evidence="11">Amino-acid biosynthesis; L-histidine biosynthesis; L-histidine from 5-phospho-alpha-D-ribose 1-diphosphate: step 9/9.</text>
</comment>
<comment type="similarity">
    <text evidence="2 11 12">Belongs to the histidinol dehydrogenase family.</text>
</comment>
<dbReference type="InterPro" id="IPR012131">
    <property type="entry name" value="Hstdl_DH"/>
</dbReference>
<comment type="cofactor">
    <cofactor evidence="11">
        <name>Zn(2+)</name>
        <dbReference type="ChEBI" id="CHEBI:29105"/>
    </cofactor>
    <text evidence="11">Binds 1 zinc ion per subunit.</text>
</comment>
<dbReference type="Proteomes" id="UP000008366">
    <property type="component" value="Unassembled WGS sequence"/>
</dbReference>
<evidence type="ECO:0000313" key="13">
    <source>
        <dbReference type="EMBL" id="GAB96281.1"/>
    </source>
</evidence>
<feature type="binding site" evidence="11">
    <location>
        <position position="290"/>
    </location>
    <ligand>
        <name>substrate</name>
    </ligand>
</feature>
<dbReference type="NCBIfam" id="TIGR00069">
    <property type="entry name" value="hisD"/>
    <property type="match status" value="1"/>
</dbReference>
<evidence type="ECO:0000256" key="7">
    <source>
        <dbReference type="ARBA" id="ARBA00023002"/>
    </source>
</evidence>
<keyword evidence="8 11" id="KW-0520">NAD</keyword>
<evidence type="ECO:0000256" key="2">
    <source>
        <dbReference type="ARBA" id="ARBA00010178"/>
    </source>
</evidence>
<feature type="binding site" evidence="11">
    <location>
        <position position="268"/>
    </location>
    <ligand>
        <name>substrate</name>
    </ligand>
</feature>
<feature type="binding site" evidence="11">
    <location>
        <position position="452"/>
    </location>
    <ligand>
        <name>Zn(2+)</name>
        <dbReference type="ChEBI" id="CHEBI:29105"/>
    </ligand>
</feature>
<protein>
    <recommendedName>
        <fullName evidence="4 11">Histidinol dehydrogenase</fullName>
        <shortName evidence="11">HDH</shortName>
        <ecNumber evidence="3 11">1.1.1.23</ecNumber>
    </recommendedName>
</protein>
<evidence type="ECO:0000313" key="14">
    <source>
        <dbReference type="Proteomes" id="UP000008366"/>
    </source>
</evidence>
<feature type="binding site" evidence="11">
    <location>
        <position position="293"/>
    </location>
    <ligand>
        <name>substrate</name>
    </ligand>
</feature>
<evidence type="ECO:0000256" key="8">
    <source>
        <dbReference type="ARBA" id="ARBA00023027"/>
    </source>
</evidence>
<dbReference type="InterPro" id="IPR001692">
    <property type="entry name" value="Histidinol_DH_CS"/>
</dbReference>
<dbReference type="PANTHER" id="PTHR21256:SF2">
    <property type="entry name" value="HISTIDINE BIOSYNTHESIS TRIFUNCTIONAL PROTEIN"/>
    <property type="match status" value="1"/>
</dbReference>
<name>K6WR49_9MICO</name>
<evidence type="ECO:0000256" key="12">
    <source>
        <dbReference type="RuleBase" id="RU004175"/>
    </source>
</evidence>
<comment type="function">
    <text evidence="1 11">Catalyzes the sequential NAD-dependent oxidations of L-histidinol to L-histidinaldehyde and then to L-histidine.</text>
</comment>
<keyword evidence="9 11" id="KW-0368">Histidine biosynthesis</keyword>
<evidence type="ECO:0000256" key="5">
    <source>
        <dbReference type="ARBA" id="ARBA00022723"/>
    </source>
</evidence>
<feature type="binding site" evidence="11">
    <location>
        <position position="452"/>
    </location>
    <ligand>
        <name>substrate</name>
    </ligand>
</feature>
<feature type="binding site" evidence="11">
    <location>
        <position position="150"/>
    </location>
    <ligand>
        <name>NAD(+)</name>
        <dbReference type="ChEBI" id="CHEBI:57540"/>
    </ligand>
</feature>
<dbReference type="PRINTS" id="PR00083">
    <property type="entry name" value="HOLDHDRGNASE"/>
</dbReference>
<evidence type="ECO:0000256" key="9">
    <source>
        <dbReference type="ARBA" id="ARBA00023102"/>
    </source>
</evidence>
<organism evidence="13 14">
    <name type="scientific">Kineosphaera limosa NBRC 100340</name>
    <dbReference type="NCBI Taxonomy" id="1184609"/>
    <lineage>
        <taxon>Bacteria</taxon>
        <taxon>Bacillati</taxon>
        <taxon>Actinomycetota</taxon>
        <taxon>Actinomycetes</taxon>
        <taxon>Micrococcales</taxon>
        <taxon>Dermatophilaceae</taxon>
        <taxon>Kineosphaera</taxon>
    </lineage>
</organism>
<evidence type="ECO:0000256" key="4">
    <source>
        <dbReference type="ARBA" id="ARBA00016531"/>
    </source>
</evidence>
<dbReference type="PROSITE" id="PS00611">
    <property type="entry name" value="HISOL_DEHYDROGENASE"/>
    <property type="match status" value="1"/>
</dbReference>
<feature type="binding site" evidence="11">
    <location>
        <position position="293"/>
    </location>
    <ligand>
        <name>Zn(2+)</name>
        <dbReference type="ChEBI" id="CHEBI:29105"/>
    </ligand>
</feature>
<evidence type="ECO:0000256" key="11">
    <source>
        <dbReference type="HAMAP-Rule" id="MF_01024"/>
    </source>
</evidence>
<keyword evidence="6 11" id="KW-0862">Zinc</keyword>
<dbReference type="EC" id="1.1.1.23" evidence="3 11"/>
<feature type="binding site" evidence="11">
    <location>
        <position position="290"/>
    </location>
    <ligand>
        <name>Zn(2+)</name>
        <dbReference type="ChEBI" id="CHEBI:29105"/>
    </ligand>
</feature>
<dbReference type="UniPathway" id="UPA00031">
    <property type="reaction ID" value="UER00014"/>
</dbReference>
<dbReference type="PANTHER" id="PTHR21256">
    <property type="entry name" value="HISTIDINOL DEHYDROGENASE HDH"/>
    <property type="match status" value="1"/>
</dbReference>
<feature type="binding site" evidence="11">
    <location>
        <position position="393"/>
    </location>
    <ligand>
        <name>Zn(2+)</name>
        <dbReference type="ChEBI" id="CHEBI:29105"/>
    </ligand>
</feature>
<evidence type="ECO:0000256" key="3">
    <source>
        <dbReference type="ARBA" id="ARBA00012965"/>
    </source>
</evidence>
<feature type="binding site" evidence="11">
    <location>
        <position position="218"/>
    </location>
    <ligand>
        <name>NAD(+)</name>
        <dbReference type="ChEBI" id="CHEBI:57540"/>
    </ligand>
</feature>
<dbReference type="Pfam" id="PF00815">
    <property type="entry name" value="Histidinol_dh"/>
    <property type="match status" value="1"/>
</dbReference>
<dbReference type="eggNOG" id="COG0141">
    <property type="taxonomic scope" value="Bacteria"/>
</dbReference>
<feature type="binding site" evidence="11">
    <location>
        <position position="393"/>
    </location>
    <ligand>
        <name>substrate</name>
    </ligand>
</feature>
<accession>K6WR49</accession>
<evidence type="ECO:0000256" key="1">
    <source>
        <dbReference type="ARBA" id="ARBA00003850"/>
    </source>
</evidence>